<name>A0A0N7MQA3_9BACT</name>
<evidence type="ECO:0000313" key="6">
    <source>
        <dbReference type="Proteomes" id="UP000182200"/>
    </source>
</evidence>
<feature type="chain" id="PRO_5030012034" description="Type IX secretion system protein PorV domain-containing protein" evidence="1">
    <location>
        <begin position="22"/>
        <end position="341"/>
    </location>
</feature>
<dbReference type="RefSeq" id="WP_075426177.1">
    <property type="nucleotide sequence ID" value="NZ_CZVI01000001.1"/>
</dbReference>
<dbReference type="AlphaFoldDB" id="A0A0N7MQA3"/>
<reference evidence="3 6" key="1">
    <citation type="submission" date="2015-11" db="EMBL/GenBank/DDBJ databases">
        <authorList>
            <person name="Varghese N."/>
        </authorList>
    </citation>
    <scope>NUCLEOTIDE SEQUENCE [LARGE SCALE GENOMIC DNA]</scope>
    <source>
        <strain evidence="3 6">JGI-8</strain>
    </source>
</reference>
<keyword evidence="1" id="KW-0732">Signal</keyword>
<evidence type="ECO:0000313" key="4">
    <source>
        <dbReference type="EMBL" id="CUU09070.1"/>
    </source>
</evidence>
<feature type="signal peptide" evidence="1">
    <location>
        <begin position="1"/>
        <end position="21"/>
    </location>
</feature>
<dbReference type="STRING" id="1633631.GCA_001442925_02257"/>
<gene>
    <name evidence="4" type="ORF">JGI4_02264</name>
    <name evidence="3" type="ORF">JGI8_00141</name>
</gene>
<evidence type="ECO:0000313" key="3">
    <source>
        <dbReference type="EMBL" id="CUS77609.1"/>
    </source>
</evidence>
<dbReference type="Pfam" id="PF19572">
    <property type="entry name" value="PorV"/>
    <property type="match status" value="1"/>
</dbReference>
<feature type="domain" description="Type IX secretion system protein PorV" evidence="2">
    <location>
        <begin position="29"/>
        <end position="166"/>
    </location>
</feature>
<accession>A0A0P1NX09</accession>
<evidence type="ECO:0000256" key="1">
    <source>
        <dbReference type="SAM" id="SignalP"/>
    </source>
</evidence>
<dbReference type="EMBL" id="CZVI01000001">
    <property type="protein sequence ID" value="CUS77609.1"/>
    <property type="molecule type" value="Genomic_DNA"/>
</dbReference>
<sequence>MFKKVLFVCFIGFVLISTSLAQIGSSLTKTGTTSAQFLKIGIGARAIGMGGAFNSIADDISSIYWNPAGLSRISGRGEVIFDWVDWIMDIRYGFAAFALNLGNFGSIGMQISSLTMGEMEVRTVEMPDGTGERFKAGGLMMGVSYARQLTDRFAIGFNAKYVREYIWHEVAQGFAFDFGTLYITPFLNGMRIGASMSNYGTKMQLTGRDLIIIYTVGGGTGNNINAFIQTDKFEMPLIFRVGLSNDFIKTESQRLTTAIDAVHPNDNTEYLNLGVEYSFKEIFFLRGGYKSLFEKGGEQRYTFGAGLKYSIAKGLALAVDYAYLDFGRLKNVQYLTLSVKF</sequence>
<protein>
    <recommendedName>
        <fullName evidence="2">Type IX secretion system protein PorV domain-containing protein</fullName>
    </recommendedName>
</protein>
<dbReference type="NCBIfam" id="NF033709">
    <property type="entry name" value="PorV_fam"/>
    <property type="match status" value="1"/>
</dbReference>
<dbReference type="Proteomes" id="UP000182011">
    <property type="component" value="Unassembled WGS sequence"/>
</dbReference>
<accession>A0A0P1L993</accession>
<evidence type="ECO:0000313" key="5">
    <source>
        <dbReference type="Proteomes" id="UP000182011"/>
    </source>
</evidence>
<proteinExistence type="predicted"/>
<keyword evidence="6" id="KW-1185">Reference proteome</keyword>
<dbReference type="EMBL" id="FAOP01000012">
    <property type="protein sequence ID" value="CUU09070.1"/>
    <property type="molecule type" value="Genomic_DNA"/>
</dbReference>
<dbReference type="Gene3D" id="2.40.160.60">
    <property type="entry name" value="Outer membrane protein transport protein (OMPP1/FadL/TodX)"/>
    <property type="match status" value="1"/>
</dbReference>
<organism evidence="4 5">
    <name type="scientific">Candidatus Kryptonium thompsonii</name>
    <dbReference type="NCBI Taxonomy" id="1633631"/>
    <lineage>
        <taxon>Bacteria</taxon>
        <taxon>Pseudomonadati</taxon>
        <taxon>Candidatus Kryptoniota</taxon>
        <taxon>Candidatus Kryptonium</taxon>
    </lineage>
</organism>
<accession>A0A0N7MQA3</accession>
<evidence type="ECO:0000259" key="2">
    <source>
        <dbReference type="Pfam" id="PF19572"/>
    </source>
</evidence>
<dbReference type="Proteomes" id="UP000182200">
    <property type="component" value="Unassembled WGS sequence"/>
</dbReference>
<accession>A0A0S4ND34</accession>
<reference evidence="4 5" key="2">
    <citation type="submission" date="2015-11" db="EMBL/GenBank/DDBJ databases">
        <authorList>
            <person name="Zhang Y."/>
            <person name="Guo Z."/>
        </authorList>
    </citation>
    <scope>NUCLEOTIDE SEQUENCE [LARGE SCALE GENOMIC DNA]</scope>
    <source>
        <strain evidence="4">JGI-4</strain>
    </source>
</reference>
<dbReference type="SUPFAM" id="SSF56935">
    <property type="entry name" value="Porins"/>
    <property type="match status" value="1"/>
</dbReference>
<dbReference type="InterPro" id="IPR045741">
    <property type="entry name" value="PorV"/>
</dbReference>